<dbReference type="RefSeq" id="WP_290233863.1">
    <property type="nucleotide sequence ID" value="NZ_JAUFPZ010000002.1"/>
</dbReference>
<gene>
    <name evidence="2" type="ORF">ACFOS1_09130</name>
</gene>
<evidence type="ECO:0000256" key="1">
    <source>
        <dbReference type="SAM" id="Phobius"/>
    </source>
</evidence>
<protein>
    <submittedName>
        <fullName evidence="2">Uncharacterized protein</fullName>
    </submittedName>
</protein>
<organism evidence="2 3">
    <name type="scientific">Zunongwangia endophytica</name>
    <dbReference type="NCBI Taxonomy" id="1808945"/>
    <lineage>
        <taxon>Bacteria</taxon>
        <taxon>Pseudomonadati</taxon>
        <taxon>Bacteroidota</taxon>
        <taxon>Flavobacteriia</taxon>
        <taxon>Flavobacteriales</taxon>
        <taxon>Flavobacteriaceae</taxon>
        <taxon>Zunongwangia</taxon>
    </lineage>
</organism>
<sequence length="70" mass="8215">MSKQKKLPSKNRIYAYLIVGIFSLGYGTYRVITLYEIYKKRELEFVIAIGFVVVGVLAIYRFFKTLKELN</sequence>
<feature type="transmembrane region" description="Helical" evidence="1">
    <location>
        <begin position="12"/>
        <end position="33"/>
    </location>
</feature>
<keyword evidence="1" id="KW-1133">Transmembrane helix</keyword>
<proteinExistence type="predicted"/>
<accession>A0ABV8H8E6</accession>
<name>A0ABV8H8E6_9FLAO</name>
<comment type="caution">
    <text evidence="2">The sequence shown here is derived from an EMBL/GenBank/DDBJ whole genome shotgun (WGS) entry which is preliminary data.</text>
</comment>
<keyword evidence="3" id="KW-1185">Reference proteome</keyword>
<evidence type="ECO:0000313" key="3">
    <source>
        <dbReference type="Proteomes" id="UP001595793"/>
    </source>
</evidence>
<feature type="transmembrane region" description="Helical" evidence="1">
    <location>
        <begin position="45"/>
        <end position="63"/>
    </location>
</feature>
<evidence type="ECO:0000313" key="2">
    <source>
        <dbReference type="EMBL" id="MFC4027561.1"/>
    </source>
</evidence>
<dbReference type="EMBL" id="JBHSAS010000006">
    <property type="protein sequence ID" value="MFC4027561.1"/>
    <property type="molecule type" value="Genomic_DNA"/>
</dbReference>
<keyword evidence="1" id="KW-0472">Membrane</keyword>
<keyword evidence="1" id="KW-0812">Transmembrane</keyword>
<reference evidence="3" key="1">
    <citation type="journal article" date="2019" name="Int. J. Syst. Evol. Microbiol.">
        <title>The Global Catalogue of Microorganisms (GCM) 10K type strain sequencing project: providing services to taxonomists for standard genome sequencing and annotation.</title>
        <authorList>
            <consortium name="The Broad Institute Genomics Platform"/>
            <consortium name="The Broad Institute Genome Sequencing Center for Infectious Disease"/>
            <person name="Wu L."/>
            <person name="Ma J."/>
        </authorList>
    </citation>
    <scope>NUCLEOTIDE SEQUENCE [LARGE SCALE GENOMIC DNA]</scope>
    <source>
        <strain evidence="3">CECT 9128</strain>
    </source>
</reference>
<dbReference type="Proteomes" id="UP001595793">
    <property type="component" value="Unassembled WGS sequence"/>
</dbReference>